<organism evidence="1 2">
    <name type="scientific">Mythimna loreyi</name>
    <dbReference type="NCBI Taxonomy" id="667449"/>
    <lineage>
        <taxon>Eukaryota</taxon>
        <taxon>Metazoa</taxon>
        <taxon>Ecdysozoa</taxon>
        <taxon>Arthropoda</taxon>
        <taxon>Hexapoda</taxon>
        <taxon>Insecta</taxon>
        <taxon>Pterygota</taxon>
        <taxon>Neoptera</taxon>
        <taxon>Endopterygota</taxon>
        <taxon>Lepidoptera</taxon>
        <taxon>Glossata</taxon>
        <taxon>Ditrysia</taxon>
        <taxon>Noctuoidea</taxon>
        <taxon>Noctuidae</taxon>
        <taxon>Noctuinae</taxon>
        <taxon>Hadenini</taxon>
        <taxon>Mythimna</taxon>
    </lineage>
</organism>
<comment type="caution">
    <text evidence="1">The sequence shown here is derived from an EMBL/GenBank/DDBJ whole genome shotgun (WGS) entry which is preliminary data.</text>
</comment>
<reference evidence="1" key="1">
    <citation type="submission" date="2023-03" db="EMBL/GenBank/DDBJ databases">
        <title>Chromosome-level genomes of two armyworms, Mythimna separata and Mythimna loreyi, provide insights into the biosynthesis and reception of sex pheromones.</title>
        <authorList>
            <person name="Zhao H."/>
        </authorList>
    </citation>
    <scope>NUCLEOTIDE SEQUENCE</scope>
    <source>
        <strain evidence="1">BeijingLab</strain>
    </source>
</reference>
<name>A0ACC2QE29_9NEOP</name>
<dbReference type="Proteomes" id="UP001231649">
    <property type="component" value="Chromosome 20"/>
</dbReference>
<evidence type="ECO:0000313" key="1">
    <source>
        <dbReference type="EMBL" id="KAJ8714281.1"/>
    </source>
</evidence>
<proteinExistence type="predicted"/>
<sequence length="619" mass="69858">MSLILKNAWRSVMKGSQVKPLRKSHLLAKSFRAITTPVSRPPPDALMTVIKAAPSAVDVLNAVNSNMAKMDHTHMLQALCCLFELQKSGQSGTDPEMLISNPAFANLCQKFKRHARALDVNEALEATKVLSYLKVPTDSTVVQTMLQLLRCYINMMNVRQIMFLDFLLTKFDRKNHLVDALKLALPLAFQIHLPLEMDTKDMPLLKDMLAYSCLHNLPDRYIDDVVTGLLLHDQVIDAQIAKSIILSLCQVNCTEERFPTRVQLLHICYDILTQKIEHLSYEEVMLLTARIKNRIVEKHPEYYHEQLMDAVANSVVARGVGFDKALLVARVMSRIAHTHFGLVGYLCETAAAKHSTLSACRPSTLFSFINCLSNNNYTPESALWTKIKRQITENPILLEDNHTLPWTKICLEMASLGLYEDKLLKKVFSKENLNREFNQLDYLQLLTLYEAVKAFHSQDYKLPEDLLDKARSVYPVHRKTDLLEEHLSAGLGGAGYVVKNVVLPNGIISDCLVCLKNGYPVKFEVSTGDLRVPVEFLNIPPGAVLLCVLTFLPGCFSMNSNRLRGTFRLVLDILEEHGYAAVAVNAHEWLSAPAHERTPYLLRELEYKCGEIGMKLSAR</sequence>
<dbReference type="EMBL" id="CM056796">
    <property type="protein sequence ID" value="KAJ8714281.1"/>
    <property type="molecule type" value="Genomic_DNA"/>
</dbReference>
<protein>
    <submittedName>
        <fullName evidence="1">Uncharacterized protein</fullName>
    </submittedName>
</protein>
<accession>A0ACC2QE29</accession>
<keyword evidence="2" id="KW-1185">Reference proteome</keyword>
<gene>
    <name evidence="1" type="ORF">PYW08_007901</name>
</gene>
<evidence type="ECO:0000313" key="2">
    <source>
        <dbReference type="Proteomes" id="UP001231649"/>
    </source>
</evidence>